<dbReference type="SUPFAM" id="SSF51182">
    <property type="entry name" value="RmlC-like cupins"/>
    <property type="match status" value="1"/>
</dbReference>
<dbReference type="RefSeq" id="WP_089918570.1">
    <property type="nucleotide sequence ID" value="NZ_FOBB01000008.1"/>
</dbReference>
<gene>
    <name evidence="1" type="ORF">SAMN04488505_10824</name>
</gene>
<dbReference type="OrthoDB" id="1467537at2"/>
<dbReference type="AlphaFoldDB" id="A0A1H8DJS2"/>
<sequence>MVTVTPLELLGQDERGANYIWSSDRTGDFMMCFRKAGSSSGQHYHEGKSAYKNPEILFVMTGQAELHWCPLGEKEIRVTSITAPAKVVVAINIWHQLIAVTDCALIEMNSIADVQQDSVRIWREEFERMLKA</sequence>
<proteinExistence type="predicted"/>
<evidence type="ECO:0000313" key="1">
    <source>
        <dbReference type="EMBL" id="SEN07592.1"/>
    </source>
</evidence>
<reference evidence="1 2" key="1">
    <citation type="submission" date="2016-10" db="EMBL/GenBank/DDBJ databases">
        <authorList>
            <person name="de Groot N.N."/>
        </authorList>
    </citation>
    <scope>NUCLEOTIDE SEQUENCE [LARGE SCALE GENOMIC DNA]</scope>
    <source>
        <strain evidence="1 2">DSM 21039</strain>
    </source>
</reference>
<dbReference type="Gene3D" id="2.60.120.10">
    <property type="entry name" value="Jelly Rolls"/>
    <property type="match status" value="1"/>
</dbReference>
<accession>A0A1H8DJS2</accession>
<dbReference type="InterPro" id="IPR011051">
    <property type="entry name" value="RmlC_Cupin_sf"/>
</dbReference>
<organism evidence="1 2">
    <name type="scientific">Chitinophaga rupis</name>
    <dbReference type="NCBI Taxonomy" id="573321"/>
    <lineage>
        <taxon>Bacteria</taxon>
        <taxon>Pseudomonadati</taxon>
        <taxon>Bacteroidota</taxon>
        <taxon>Chitinophagia</taxon>
        <taxon>Chitinophagales</taxon>
        <taxon>Chitinophagaceae</taxon>
        <taxon>Chitinophaga</taxon>
    </lineage>
</organism>
<name>A0A1H8DJS2_9BACT</name>
<dbReference type="STRING" id="573321.SAMN04488505_10824"/>
<evidence type="ECO:0008006" key="3">
    <source>
        <dbReference type="Google" id="ProtNLM"/>
    </source>
</evidence>
<dbReference type="Proteomes" id="UP000198984">
    <property type="component" value="Unassembled WGS sequence"/>
</dbReference>
<keyword evidence="2" id="KW-1185">Reference proteome</keyword>
<dbReference type="InterPro" id="IPR014710">
    <property type="entry name" value="RmlC-like_jellyroll"/>
</dbReference>
<protein>
    <recommendedName>
        <fullName evidence="3">Cupin domain-containing protein</fullName>
    </recommendedName>
</protein>
<dbReference type="EMBL" id="FOBB01000008">
    <property type="protein sequence ID" value="SEN07592.1"/>
    <property type="molecule type" value="Genomic_DNA"/>
</dbReference>
<evidence type="ECO:0000313" key="2">
    <source>
        <dbReference type="Proteomes" id="UP000198984"/>
    </source>
</evidence>